<evidence type="ECO:0000313" key="6">
    <source>
        <dbReference type="Proteomes" id="UP000515861"/>
    </source>
</evidence>
<dbReference type="Pfam" id="PF00376">
    <property type="entry name" value="MerR"/>
    <property type="match status" value="1"/>
</dbReference>
<dbReference type="PANTHER" id="PTHR30204:SF92">
    <property type="entry name" value="HTH-TYPE TRANSCRIPTIONAL REGULATOR ZNTR"/>
    <property type="match status" value="1"/>
</dbReference>
<evidence type="ECO:0000256" key="3">
    <source>
        <dbReference type="ARBA" id="ARBA00023163"/>
    </source>
</evidence>
<dbReference type="GO" id="GO:0003700">
    <property type="term" value="F:DNA-binding transcription factor activity"/>
    <property type="evidence" value="ECO:0007669"/>
    <property type="project" value="InterPro"/>
</dbReference>
<dbReference type="InterPro" id="IPR000551">
    <property type="entry name" value="MerR-type_HTH_dom"/>
</dbReference>
<evidence type="ECO:0000256" key="1">
    <source>
        <dbReference type="ARBA" id="ARBA00023015"/>
    </source>
</evidence>
<dbReference type="PROSITE" id="PS50937">
    <property type="entry name" value="HTH_MERR_2"/>
    <property type="match status" value="1"/>
</dbReference>
<accession>A0A7G9L3Y4</accession>
<sequence>MKIGELARQAGAKPETVRFYEQEGLLPAPPRTAGNYRDYGPAHLARLAFIRHARALGFELGDVRTLLSLADRPDRDCADVDAIASAHLASVELKIARLQSLKSELERMVRQCQGGHVAECKIIDTLNDHKDCDGH</sequence>
<feature type="domain" description="HTH merR-type" evidence="4">
    <location>
        <begin position="1"/>
        <end position="69"/>
    </location>
</feature>
<evidence type="ECO:0000313" key="5">
    <source>
        <dbReference type="EMBL" id="QNM83333.1"/>
    </source>
</evidence>
<dbReference type="PRINTS" id="PR00040">
    <property type="entry name" value="HTHMERR"/>
</dbReference>
<dbReference type="Pfam" id="PF09278">
    <property type="entry name" value="MerR-DNA-bind"/>
    <property type="match status" value="1"/>
</dbReference>
<dbReference type="CDD" id="cd04785">
    <property type="entry name" value="HTH_CadR-PbrR-like"/>
    <property type="match status" value="1"/>
</dbReference>
<dbReference type="SMART" id="SM00422">
    <property type="entry name" value="HTH_MERR"/>
    <property type="match status" value="1"/>
</dbReference>
<dbReference type="GO" id="GO:0003677">
    <property type="term" value="F:DNA binding"/>
    <property type="evidence" value="ECO:0007669"/>
    <property type="project" value="UniProtKB-KW"/>
</dbReference>
<proteinExistence type="predicted"/>
<dbReference type="Gene3D" id="1.10.1660.10">
    <property type="match status" value="1"/>
</dbReference>
<dbReference type="PANTHER" id="PTHR30204">
    <property type="entry name" value="REDOX-CYCLING DRUG-SENSING TRANSCRIPTIONAL ACTIVATOR SOXR"/>
    <property type="match status" value="1"/>
</dbReference>
<dbReference type="AlphaFoldDB" id="A0A7G9L3Y4"/>
<keyword evidence="2" id="KW-0238">DNA-binding</keyword>
<keyword evidence="6" id="KW-1185">Reference proteome</keyword>
<organism evidence="5 6">
    <name type="scientific">Sphingomonas sabuli</name>
    <dbReference type="NCBI Taxonomy" id="2764186"/>
    <lineage>
        <taxon>Bacteria</taxon>
        <taxon>Pseudomonadati</taxon>
        <taxon>Pseudomonadota</taxon>
        <taxon>Alphaproteobacteria</taxon>
        <taxon>Sphingomonadales</taxon>
        <taxon>Sphingomonadaceae</taxon>
        <taxon>Sphingomonas</taxon>
    </lineage>
</organism>
<keyword evidence="1" id="KW-0805">Transcription regulation</keyword>
<protein>
    <submittedName>
        <fullName evidence="5">Helix-turn-helix domain-containing protein</fullName>
    </submittedName>
</protein>
<dbReference type="InterPro" id="IPR015358">
    <property type="entry name" value="Tscrpt_reg_MerR_DNA-bd"/>
</dbReference>
<dbReference type="InterPro" id="IPR047057">
    <property type="entry name" value="MerR_fam"/>
</dbReference>
<keyword evidence="3" id="KW-0804">Transcription</keyword>
<dbReference type="EMBL" id="CP060697">
    <property type="protein sequence ID" value="QNM83333.1"/>
    <property type="molecule type" value="Genomic_DNA"/>
</dbReference>
<reference evidence="5 6" key="1">
    <citation type="submission" date="2020-08" db="EMBL/GenBank/DDBJ databases">
        <title>Sphingomonas sp. sand1-3 16S ribosomal RNA gene Genome sequencing and assembly.</title>
        <authorList>
            <person name="Kang M."/>
        </authorList>
    </citation>
    <scope>NUCLEOTIDE SEQUENCE [LARGE SCALE GENOMIC DNA]</scope>
    <source>
        <strain evidence="6">sand1-3</strain>
    </source>
</reference>
<dbReference type="Proteomes" id="UP000515861">
    <property type="component" value="Chromosome"/>
</dbReference>
<name>A0A7G9L3Y4_9SPHN</name>
<dbReference type="SUPFAM" id="SSF46955">
    <property type="entry name" value="Putative DNA-binding domain"/>
    <property type="match status" value="1"/>
</dbReference>
<dbReference type="RefSeq" id="WP_187480288.1">
    <property type="nucleotide sequence ID" value="NZ_CP060697.1"/>
</dbReference>
<dbReference type="KEGG" id="ssau:H8M03_03020"/>
<evidence type="ECO:0000259" key="4">
    <source>
        <dbReference type="PROSITE" id="PS50937"/>
    </source>
</evidence>
<dbReference type="InterPro" id="IPR009061">
    <property type="entry name" value="DNA-bd_dom_put_sf"/>
</dbReference>
<evidence type="ECO:0000256" key="2">
    <source>
        <dbReference type="ARBA" id="ARBA00023125"/>
    </source>
</evidence>
<gene>
    <name evidence="5" type="ORF">H8M03_03020</name>
</gene>